<sequence>MSTQIGAINTLNEFIAKIFKQPKGDLADRLNTRLTVAILSLAAVLLLSGQFFGDAITCWLPHQFTKDWIAFVNQYCFVHGTYFVPLDQELSHDENERRKQPITYYQWVPYILAGQAFLFYMPRFIWKSLCARSGYDLAGSIRYVDDFWTVVKAADGSFRDRLSHFEGRPAVYVWDALRLARKKGSHLIPLYYAIGAALQAANAWIQFYLINMVISTENTFWGPSVLMDIVSGNDWQSTGHFPRITHCDFNRRRPASVQLDTVLCVLSMNIYYEKIFLFLWFWILFVSVVSTINAFYWIYICAAPYRAQSTINSYLETDPQLKSRDSIVDFYNRLGSDGLFVLHQMAVNLGDLPTSYLAISMRAISNRYEEEDKERGKMKWEKTHLIQTKA</sequence>
<evidence type="ECO:0000256" key="12">
    <source>
        <dbReference type="RuleBase" id="RU010713"/>
    </source>
</evidence>
<keyword evidence="11 12" id="KW-0407">Ion channel</keyword>
<keyword evidence="6" id="KW-0303">Gap junction</keyword>
<keyword evidence="9 12" id="KW-0406">Ion transport</keyword>
<dbReference type="WBParaSite" id="MBELARI_LOCUS8447">
    <property type="protein sequence ID" value="MBELARI_LOCUS8447"/>
    <property type="gene ID" value="MBELARI_LOCUS8447"/>
</dbReference>
<evidence type="ECO:0000313" key="14">
    <source>
        <dbReference type="WBParaSite" id="MBELARI_LOCUS8294"/>
    </source>
</evidence>
<gene>
    <name evidence="12" type="primary">inx</name>
</gene>
<evidence type="ECO:0000256" key="2">
    <source>
        <dbReference type="ARBA" id="ARBA00004651"/>
    </source>
</evidence>
<evidence type="ECO:0000256" key="8">
    <source>
        <dbReference type="ARBA" id="ARBA00022989"/>
    </source>
</evidence>
<evidence type="ECO:0000256" key="3">
    <source>
        <dbReference type="ARBA" id="ARBA00022448"/>
    </source>
</evidence>
<evidence type="ECO:0000313" key="13">
    <source>
        <dbReference type="Proteomes" id="UP000887575"/>
    </source>
</evidence>
<dbReference type="InterPro" id="IPR000990">
    <property type="entry name" value="Innexin"/>
</dbReference>
<evidence type="ECO:0000256" key="9">
    <source>
        <dbReference type="ARBA" id="ARBA00023065"/>
    </source>
</evidence>
<keyword evidence="13" id="KW-1185">Reference proteome</keyword>
<dbReference type="PROSITE" id="PS51013">
    <property type="entry name" value="PANNEXIN"/>
    <property type="match status" value="1"/>
</dbReference>
<reference evidence="14 15" key="1">
    <citation type="submission" date="2024-02" db="UniProtKB">
        <authorList>
            <consortium name="WormBaseParasite"/>
        </authorList>
    </citation>
    <scope>IDENTIFICATION</scope>
</reference>
<evidence type="ECO:0000256" key="4">
    <source>
        <dbReference type="ARBA" id="ARBA00022475"/>
    </source>
</evidence>
<evidence type="ECO:0000256" key="5">
    <source>
        <dbReference type="ARBA" id="ARBA00022692"/>
    </source>
</evidence>
<dbReference type="PRINTS" id="PR01262">
    <property type="entry name" value="INNEXIN"/>
</dbReference>
<dbReference type="PANTHER" id="PTHR11893">
    <property type="entry name" value="INNEXIN"/>
    <property type="match status" value="1"/>
</dbReference>
<feature type="transmembrane region" description="Helical" evidence="12">
    <location>
        <begin position="275"/>
        <end position="299"/>
    </location>
</feature>
<keyword evidence="7" id="KW-0965">Cell junction</keyword>
<dbReference type="PANTHER" id="PTHR11893:SF10">
    <property type="entry name" value="INNEXIN-6"/>
    <property type="match status" value="1"/>
</dbReference>
<accession>A0AAF3FS06</accession>
<dbReference type="GO" id="GO:0005886">
    <property type="term" value="C:plasma membrane"/>
    <property type="evidence" value="ECO:0007669"/>
    <property type="project" value="UniProtKB-SubCell"/>
</dbReference>
<protein>
    <recommendedName>
        <fullName evidence="12">Innexin</fullName>
    </recommendedName>
</protein>
<dbReference type="GO" id="GO:0005243">
    <property type="term" value="F:gap junction channel activity"/>
    <property type="evidence" value="ECO:0007669"/>
    <property type="project" value="TreeGrafter"/>
</dbReference>
<keyword evidence="4" id="KW-1003">Cell membrane</keyword>
<evidence type="ECO:0000313" key="15">
    <source>
        <dbReference type="WBParaSite" id="MBELARI_LOCUS8447"/>
    </source>
</evidence>
<dbReference type="GO" id="GO:0005921">
    <property type="term" value="C:gap junction"/>
    <property type="evidence" value="ECO:0007669"/>
    <property type="project" value="UniProtKB-SubCell"/>
</dbReference>
<dbReference type="GO" id="GO:0034220">
    <property type="term" value="P:monoatomic ion transmembrane transport"/>
    <property type="evidence" value="ECO:0007669"/>
    <property type="project" value="UniProtKB-KW"/>
</dbReference>
<evidence type="ECO:0000256" key="10">
    <source>
        <dbReference type="ARBA" id="ARBA00023136"/>
    </source>
</evidence>
<evidence type="ECO:0000256" key="11">
    <source>
        <dbReference type="ARBA" id="ARBA00023303"/>
    </source>
</evidence>
<feature type="transmembrane region" description="Helical" evidence="12">
    <location>
        <begin position="190"/>
        <end position="210"/>
    </location>
</feature>
<dbReference type="WBParaSite" id="MBELARI_LOCUS8294">
    <property type="protein sequence ID" value="MBELARI_LOCUS8294"/>
    <property type="gene ID" value="MBELARI_LOCUS8294"/>
</dbReference>
<keyword evidence="10 12" id="KW-0472">Membrane</keyword>
<keyword evidence="3 12" id="KW-0813">Transport</keyword>
<comment type="subcellular location">
    <subcellularLocation>
        <location evidence="1">Cell junction</location>
        <location evidence="1">Gap junction</location>
    </subcellularLocation>
    <subcellularLocation>
        <location evidence="2 12">Cell membrane</location>
        <topology evidence="2 12">Multi-pass membrane protein</topology>
    </subcellularLocation>
</comment>
<comment type="function">
    <text evidence="12">Structural component of the gap junctions.</text>
</comment>
<dbReference type="Pfam" id="PF00876">
    <property type="entry name" value="Innexin"/>
    <property type="match status" value="1"/>
</dbReference>
<dbReference type="Proteomes" id="UP000887575">
    <property type="component" value="Unassembled WGS sequence"/>
</dbReference>
<evidence type="ECO:0000256" key="6">
    <source>
        <dbReference type="ARBA" id="ARBA00022868"/>
    </source>
</evidence>
<keyword evidence="5 12" id="KW-0812">Transmembrane</keyword>
<organism evidence="13 15">
    <name type="scientific">Mesorhabditis belari</name>
    <dbReference type="NCBI Taxonomy" id="2138241"/>
    <lineage>
        <taxon>Eukaryota</taxon>
        <taxon>Metazoa</taxon>
        <taxon>Ecdysozoa</taxon>
        <taxon>Nematoda</taxon>
        <taxon>Chromadorea</taxon>
        <taxon>Rhabditida</taxon>
        <taxon>Rhabditina</taxon>
        <taxon>Rhabditomorpha</taxon>
        <taxon>Rhabditoidea</taxon>
        <taxon>Rhabditidae</taxon>
        <taxon>Mesorhabditinae</taxon>
        <taxon>Mesorhabditis</taxon>
    </lineage>
</organism>
<name>A0AAF3FS06_9BILA</name>
<evidence type="ECO:0000256" key="1">
    <source>
        <dbReference type="ARBA" id="ARBA00004610"/>
    </source>
</evidence>
<feature type="transmembrane region" description="Helical" evidence="12">
    <location>
        <begin position="34"/>
        <end position="56"/>
    </location>
</feature>
<evidence type="ECO:0000256" key="7">
    <source>
        <dbReference type="ARBA" id="ARBA00022949"/>
    </source>
</evidence>
<feature type="transmembrane region" description="Helical" evidence="12">
    <location>
        <begin position="104"/>
        <end position="122"/>
    </location>
</feature>
<dbReference type="AlphaFoldDB" id="A0AAF3FS06"/>
<keyword evidence="8 12" id="KW-1133">Transmembrane helix</keyword>
<proteinExistence type="inferred from homology"/>
<comment type="similarity">
    <text evidence="12">Belongs to the pannexin family.</text>
</comment>